<gene>
    <name evidence="4" type="ORF">PCOR1329_LOCUS82409</name>
</gene>
<feature type="region of interest" description="Disordered" evidence="2">
    <location>
        <begin position="308"/>
        <end position="329"/>
    </location>
</feature>
<feature type="region of interest" description="Disordered" evidence="2">
    <location>
        <begin position="485"/>
        <end position="509"/>
    </location>
</feature>
<keyword evidence="5" id="KW-1185">Reference proteome</keyword>
<dbReference type="EMBL" id="CAUYUJ010021847">
    <property type="protein sequence ID" value="CAK0907386.1"/>
    <property type="molecule type" value="Genomic_DNA"/>
</dbReference>
<feature type="compositionally biased region" description="Basic and acidic residues" evidence="2">
    <location>
        <begin position="316"/>
        <end position="329"/>
    </location>
</feature>
<feature type="signal peptide" evidence="3">
    <location>
        <begin position="1"/>
        <end position="19"/>
    </location>
</feature>
<feature type="compositionally biased region" description="Basic and acidic residues" evidence="2">
    <location>
        <begin position="487"/>
        <end position="502"/>
    </location>
</feature>
<dbReference type="InterPro" id="IPR013762">
    <property type="entry name" value="Integrase-like_cat_sf"/>
</dbReference>
<evidence type="ECO:0000256" key="2">
    <source>
        <dbReference type="SAM" id="MobiDB-lite"/>
    </source>
</evidence>
<reference evidence="4" key="1">
    <citation type="submission" date="2023-10" db="EMBL/GenBank/DDBJ databases">
        <authorList>
            <person name="Chen Y."/>
            <person name="Shah S."/>
            <person name="Dougan E. K."/>
            <person name="Thang M."/>
            <person name="Chan C."/>
        </authorList>
    </citation>
    <scope>NUCLEOTIDE SEQUENCE [LARGE SCALE GENOMIC DNA]</scope>
</reference>
<evidence type="ECO:0008006" key="6">
    <source>
        <dbReference type="Google" id="ProtNLM"/>
    </source>
</evidence>
<keyword evidence="1" id="KW-0233">DNA recombination</keyword>
<evidence type="ECO:0000256" key="1">
    <source>
        <dbReference type="ARBA" id="ARBA00023172"/>
    </source>
</evidence>
<accession>A0ABN9Y4C3</accession>
<protein>
    <recommendedName>
        <fullName evidence="6">RNA-directed RNA polymerase</fullName>
    </recommendedName>
</protein>
<dbReference type="SUPFAM" id="SSF56349">
    <property type="entry name" value="DNA breaking-rejoining enzymes"/>
    <property type="match status" value="1"/>
</dbReference>
<dbReference type="Gene3D" id="1.10.443.10">
    <property type="entry name" value="Intergrase catalytic core"/>
    <property type="match status" value="1"/>
</dbReference>
<keyword evidence="3" id="KW-0732">Signal</keyword>
<evidence type="ECO:0000313" key="4">
    <source>
        <dbReference type="EMBL" id="CAK0907386.1"/>
    </source>
</evidence>
<comment type="caution">
    <text evidence="4">The sequence shown here is derived from an EMBL/GenBank/DDBJ whole genome shotgun (WGS) entry which is preliminary data.</text>
</comment>
<name>A0ABN9Y4C3_9DINO</name>
<proteinExistence type="predicted"/>
<evidence type="ECO:0000256" key="3">
    <source>
        <dbReference type="SAM" id="SignalP"/>
    </source>
</evidence>
<feature type="chain" id="PRO_5046373901" description="RNA-directed RNA polymerase" evidence="3">
    <location>
        <begin position="20"/>
        <end position="1865"/>
    </location>
</feature>
<sequence length="1865" mass="203595">MQAAAGWVLGILASRWSAPAPPADPSCTCVFSGHEPSSGVLDILREQLSRCGPEHLGAACPACPACVCPQCPAPAAPCGAWALAVLVGLASFAAGVAAAAAWLLRAGAPRAVLPPLALAEGPAGERAGAATPATLQRVRRALDVPYAQCLVRYDDDENFQWHHRVLLVKGPDQWWVWVTPDGEIAAANLGGLRVCALQRGGAFPDRHRGNMYVFDDADVDAAEMHQYYREARALGDILGYPASAAPLAGDERWFVSDPTSLHYGEEVPAAAMGNDELLIRRGEVGLVFIDDVWQTAVRVEAGGSFEEWQARARGGPGRDPRIAGDERDEEKDRFMSFRTSVSKMREQAVPGWPLKGKRATREACLALRDAGQEGWDEHHTTWVRRSGIPEKSNTAREHRMLCSVLRIMQQFDQLDLYNVAGVEYMVRRLKQLEAATRRNPRQPDFDGLDVVLDAAIDESGGFVLPAFDAWVGEQQRSEAAIMKAGRQWREETSAGGSKDKPPKHPKKAVRSINDLSRASVHGFGSVPARGSTTPGAPSATQASCLAHLRRNIGRHGPRPPGLTPRGALQELLKSDSLCAGAPSKVAPYCEDKLKFWKSKIVPKCVEDICPDFVVRAFADPDRYVRKPDRVFLADAEGLDPIVPYWDPHLAGSPDARVRFVRRLAERGLVGYRRRIRARVGCFFVEKKGGFIRLVVDARETNRTHWSPPHAALGTPAALAEQDWSDAALGASDAASAPAIYGASLDLADSFYQFCSDALAEDFGMDYPEPASVYGATHVWEDGRLIPVGADEVVFPAFRGVAMGWSWALWVVHSSVTSWVGHALSGGPASLVLDRQPPRPAAPGRPAGSVYVDNVGILGLSVADAAAGLASVMEELDRRGIVYHEVCEPSLEFGMVGVVYDGARRTLRHSDERAWRLYLACLELERPGVPRAAWQVRVVLGHFIQHCLLLRPAMSIFRHLYRYVDECRLGPPSPLPSPARQEVRVFRGLIFQAVVDLAAPVSDIVLCSDSSEAGYALHRRRCDPEAVRRLARLRERWRFTPDEKRPEALEDDTYTPGWLPGAGGVLGEGGPSCGIATWAPPPRRADERPHGTVRARVAQAPRRATFEDIPDELVAPDAWSLVVEGAWRTRAPIHILEARIALAGLRHASRSLECHGRRVLSLGDNMAEVLSTEKGRAVDVGLGSVCRRSAAIQVATGIRWRRRYIDTERNVSDGGSRKALQGLYRPGTPGACRPPRVTCSFGEVFSGCGRWTGALAQAGLVVAAPMDIKHGPWCDLLNPKVESQVRSWITSRAVWFVHFGTPCTPWSISRRGAREVSAIRAARRCAHVTVRLLEVCSRYGIHWSLENPQSSGLFRWAPLRKFLDQHSRSWATYHCCRFGAPYKKPTTIVSSLGALHDIGLLCEGGHRHEHLSGKVRVRASTGGLKYQWKTTLAGAYPPGACHLAASILAAAAPRGAKRPDGAPLLEERWQADLCRAAGCDFGPQALPCPTCPSRWAPLWRSDAEQWGGEAPAEGRGPVRRRPAAVVAARRPRVRREPADYNPGFLRRSRVTATTAVRYHASLHEFAAQMGLDPARWTARDLPAVDAALDRFLEELFVAERSRGDARYALAAVADHFNVSLRQPGVLPIARAAMAGWGKLEPDSTSDPLPWSAAVLMAYHLSRTGVESDLEAARGLVVQFDTYLRPSELVLMPLVACFTPGMHAGAHYNKYGMVVAPSCQVAGQLVGIRTSKTGVQDDTVLLDEASRPGVVGAFAALIRQARRARSQTLLPSHTYASYNKVLQRAAQAVGIPFKVTPHLARHGGPSEDFLRRARTLPEIQARGRWASFRSVQRYEKAGRLLAAIRKLPPAVRAAACKAEARGLSFLA</sequence>
<dbReference type="Proteomes" id="UP001189429">
    <property type="component" value="Unassembled WGS sequence"/>
</dbReference>
<evidence type="ECO:0000313" key="5">
    <source>
        <dbReference type="Proteomes" id="UP001189429"/>
    </source>
</evidence>
<dbReference type="InterPro" id="IPR011010">
    <property type="entry name" value="DNA_brk_join_enz"/>
</dbReference>
<organism evidence="4 5">
    <name type="scientific">Prorocentrum cordatum</name>
    <dbReference type="NCBI Taxonomy" id="2364126"/>
    <lineage>
        <taxon>Eukaryota</taxon>
        <taxon>Sar</taxon>
        <taxon>Alveolata</taxon>
        <taxon>Dinophyceae</taxon>
        <taxon>Prorocentrales</taxon>
        <taxon>Prorocentraceae</taxon>
        <taxon>Prorocentrum</taxon>
    </lineage>
</organism>